<dbReference type="EMBL" id="CAKAEH010001350">
    <property type="protein sequence ID" value="CAG9535071.1"/>
    <property type="molecule type" value="Genomic_DNA"/>
</dbReference>
<evidence type="ECO:0000313" key="2">
    <source>
        <dbReference type="Proteomes" id="UP000746747"/>
    </source>
</evidence>
<sequence>MEHRSENLLGFLTPYSIFSGRSKQQNGHFVDRDPPSDESKCDYLDPLDLNLSQLHDIYIASNNPYHPKQIKCLPSNEYTVTTYS</sequence>
<comment type="caution">
    <text evidence="1">The sequence shown here is derived from an EMBL/GenBank/DDBJ whole genome shotgun (WGS) entry which is preliminary data.</text>
</comment>
<gene>
    <name evidence="1" type="ORF">CJOHNSTONI_LOCUS5147</name>
</gene>
<dbReference type="Proteomes" id="UP000746747">
    <property type="component" value="Unassembled WGS sequence"/>
</dbReference>
<proteinExistence type="predicted"/>
<dbReference type="OrthoDB" id="5853103at2759"/>
<organism evidence="1 2">
    <name type="scientific">Cercopithifilaria johnstoni</name>
    <dbReference type="NCBI Taxonomy" id="2874296"/>
    <lineage>
        <taxon>Eukaryota</taxon>
        <taxon>Metazoa</taxon>
        <taxon>Ecdysozoa</taxon>
        <taxon>Nematoda</taxon>
        <taxon>Chromadorea</taxon>
        <taxon>Rhabditida</taxon>
        <taxon>Spirurina</taxon>
        <taxon>Spiruromorpha</taxon>
        <taxon>Filarioidea</taxon>
        <taxon>Onchocercidae</taxon>
        <taxon>Cercopithifilaria</taxon>
    </lineage>
</organism>
<reference evidence="1" key="1">
    <citation type="submission" date="2021-09" db="EMBL/GenBank/DDBJ databases">
        <authorList>
            <consortium name="Pathogen Informatics"/>
        </authorList>
    </citation>
    <scope>NUCLEOTIDE SEQUENCE</scope>
</reference>
<accession>A0A8J2M4P9</accession>
<protein>
    <submittedName>
        <fullName evidence="1">Uncharacterized protein</fullName>
    </submittedName>
</protein>
<name>A0A8J2M4P9_9BILA</name>
<keyword evidence="2" id="KW-1185">Reference proteome</keyword>
<dbReference type="AlphaFoldDB" id="A0A8J2M4P9"/>
<evidence type="ECO:0000313" key="1">
    <source>
        <dbReference type="EMBL" id="CAG9535071.1"/>
    </source>
</evidence>